<protein>
    <submittedName>
        <fullName evidence="1">Uncharacterized protein</fullName>
    </submittedName>
</protein>
<organism evidence="1 2">
    <name type="scientific">Aminithiophilus ramosus</name>
    <dbReference type="NCBI Taxonomy" id="3029084"/>
    <lineage>
        <taxon>Bacteria</taxon>
        <taxon>Thermotogati</taxon>
        <taxon>Synergistota</taxon>
        <taxon>Synergistia</taxon>
        <taxon>Synergistales</taxon>
        <taxon>Aminithiophilaceae</taxon>
        <taxon>Aminithiophilus</taxon>
    </lineage>
</organism>
<keyword evidence="2" id="KW-1185">Reference proteome</keyword>
<dbReference type="RefSeq" id="WP_274373194.1">
    <property type="nucleotide sequence ID" value="NZ_CP072943.1"/>
</dbReference>
<dbReference type="Pfam" id="PF19027">
    <property type="entry name" value="DUF5752"/>
    <property type="match status" value="1"/>
</dbReference>
<dbReference type="KEGG" id="aram:KAR29_11835"/>
<gene>
    <name evidence="1" type="ORF">KAR29_11835</name>
</gene>
<dbReference type="EMBL" id="CP072943">
    <property type="protein sequence ID" value="QTX31994.1"/>
    <property type="molecule type" value="Genomic_DNA"/>
</dbReference>
<dbReference type="InterPro" id="IPR044036">
    <property type="entry name" value="DUF5752"/>
</dbReference>
<evidence type="ECO:0000313" key="2">
    <source>
        <dbReference type="Proteomes" id="UP000671879"/>
    </source>
</evidence>
<name>A0A9Q7ACP8_9BACT</name>
<sequence>MRQMTEPFRFKSCDLVPLSTGLRAQTLDELAQRLQVAPEGSLHYHFWGRLLRPQIGESEYGNDFASWTESELHDRTLAERFSAANPSDYDDLEGLREELLSLVEGRLDEEERLHWFRTERPFFFTRGQLLVFDGQMTASTPEELHRAFGEAERSSLFYHFIDARRRTEGHGDDFSLWLEAFEETEEARRHLRYLDPYLLSLEELRSGLRQAMALGEEAEA</sequence>
<evidence type="ECO:0000313" key="1">
    <source>
        <dbReference type="EMBL" id="QTX31994.1"/>
    </source>
</evidence>
<proteinExistence type="predicted"/>
<reference evidence="2" key="1">
    <citation type="submission" date="2021-04" db="EMBL/GenBank/DDBJ databases">
        <title>A novel Synergistetes isolate from a pyrite-forming mixed culture.</title>
        <authorList>
            <person name="Bunk B."/>
            <person name="Sproer C."/>
            <person name="Spring S."/>
            <person name="Pester M."/>
        </authorList>
    </citation>
    <scope>NUCLEOTIDE SEQUENCE [LARGE SCALE GENOMIC DNA]</scope>
    <source>
        <strain evidence="2">J.5.4.2-T.3.5.2</strain>
    </source>
</reference>
<accession>A0A9Q7ACP8</accession>
<dbReference type="Proteomes" id="UP000671879">
    <property type="component" value="Chromosome"/>
</dbReference>
<dbReference type="AlphaFoldDB" id="A0A9Q7ACP8"/>